<dbReference type="EMBL" id="UFQC01000025">
    <property type="protein sequence ID" value="SSW70652.1"/>
    <property type="molecule type" value="Genomic_DNA"/>
</dbReference>
<dbReference type="CDD" id="cd02767">
    <property type="entry name" value="MopB_ydeP"/>
    <property type="match status" value="1"/>
</dbReference>
<dbReference type="InterPro" id="IPR041953">
    <property type="entry name" value="YdeP_MopB"/>
</dbReference>
<dbReference type="Pfam" id="PF01568">
    <property type="entry name" value="Molydop_binding"/>
    <property type="match status" value="1"/>
</dbReference>
<evidence type="ECO:0000259" key="10">
    <source>
        <dbReference type="Pfam" id="PF00384"/>
    </source>
</evidence>
<dbReference type="SUPFAM" id="SSF50692">
    <property type="entry name" value="ADC-like"/>
    <property type="match status" value="1"/>
</dbReference>
<evidence type="ECO:0000259" key="11">
    <source>
        <dbReference type="Pfam" id="PF01568"/>
    </source>
</evidence>
<dbReference type="InterPro" id="IPR006656">
    <property type="entry name" value="Mopterin_OxRdtase"/>
</dbReference>
<dbReference type="InterPro" id="IPR006657">
    <property type="entry name" value="MoPterin_dinucl-bd_dom"/>
</dbReference>
<keyword evidence="6" id="KW-0479">Metal-binding</keyword>
<dbReference type="GO" id="GO:0016020">
    <property type="term" value="C:membrane"/>
    <property type="evidence" value="ECO:0007669"/>
    <property type="project" value="TreeGrafter"/>
</dbReference>
<keyword evidence="8" id="KW-0408">Iron</keyword>
<dbReference type="InterPro" id="IPR009010">
    <property type="entry name" value="Asp_de-COase-like_dom_sf"/>
</dbReference>
<keyword evidence="4" id="KW-0004">4Fe-4S</keyword>
<dbReference type="Gene3D" id="3.40.50.740">
    <property type="match status" value="1"/>
</dbReference>
<dbReference type="NCBIfam" id="TIGR01701">
    <property type="entry name" value="Fdhalpha-like"/>
    <property type="match status" value="1"/>
</dbReference>
<gene>
    <name evidence="12" type="ORF">AVE30378_04175</name>
</gene>
<dbReference type="GO" id="GO:0008863">
    <property type="term" value="F:formate dehydrogenase (NAD+) activity"/>
    <property type="evidence" value="ECO:0007669"/>
    <property type="project" value="InterPro"/>
</dbReference>
<evidence type="ECO:0000256" key="8">
    <source>
        <dbReference type="ARBA" id="ARBA00023004"/>
    </source>
</evidence>
<dbReference type="InterPro" id="IPR037951">
    <property type="entry name" value="MopB_CT_YdeP"/>
</dbReference>
<evidence type="ECO:0000256" key="5">
    <source>
        <dbReference type="ARBA" id="ARBA00022505"/>
    </source>
</evidence>
<evidence type="ECO:0000256" key="7">
    <source>
        <dbReference type="ARBA" id="ARBA00023002"/>
    </source>
</evidence>
<dbReference type="Gene3D" id="3.40.228.10">
    <property type="entry name" value="Dimethylsulfoxide Reductase, domain 2"/>
    <property type="match status" value="1"/>
</dbReference>
<dbReference type="Proteomes" id="UP000289465">
    <property type="component" value="Unassembled WGS sequence"/>
</dbReference>
<dbReference type="InterPro" id="IPR010046">
    <property type="entry name" value="Mopterin_OxRdtse_a_bac"/>
</dbReference>
<dbReference type="GO" id="GO:0045333">
    <property type="term" value="P:cellular respiration"/>
    <property type="evidence" value="ECO:0007669"/>
    <property type="project" value="UniProtKB-ARBA"/>
</dbReference>
<dbReference type="PANTHER" id="PTHR43105:SF4">
    <property type="entry name" value="PROTEIN YDEP"/>
    <property type="match status" value="1"/>
</dbReference>
<dbReference type="GO" id="GO:0043546">
    <property type="term" value="F:molybdopterin cofactor binding"/>
    <property type="evidence" value="ECO:0007669"/>
    <property type="project" value="InterPro"/>
</dbReference>
<evidence type="ECO:0000256" key="6">
    <source>
        <dbReference type="ARBA" id="ARBA00022723"/>
    </source>
</evidence>
<evidence type="ECO:0000256" key="9">
    <source>
        <dbReference type="ARBA" id="ARBA00023014"/>
    </source>
</evidence>
<keyword evidence="9" id="KW-0411">Iron-sulfur</keyword>
<evidence type="ECO:0000256" key="1">
    <source>
        <dbReference type="ARBA" id="ARBA00001942"/>
    </source>
</evidence>
<comment type="similarity">
    <text evidence="3">Belongs to the prokaryotic molybdopterin-containing oxidoreductase family.</text>
</comment>
<dbReference type="PANTHER" id="PTHR43105">
    <property type="entry name" value="RESPIRATORY NITRATE REDUCTASE"/>
    <property type="match status" value="1"/>
</dbReference>
<evidence type="ECO:0000313" key="13">
    <source>
        <dbReference type="Proteomes" id="UP000289465"/>
    </source>
</evidence>
<reference evidence="12 13" key="1">
    <citation type="submission" date="2018-07" db="EMBL/GenBank/DDBJ databases">
        <authorList>
            <person name="Peeters C."/>
        </authorList>
    </citation>
    <scope>NUCLEOTIDE SEQUENCE [LARGE SCALE GENOMIC DNA]</scope>
    <source>
        <strain evidence="12 13">LMG 30378</strain>
    </source>
</reference>
<proteinExistence type="inferred from homology"/>
<dbReference type="EC" id="1.-.-.-" evidence="12"/>
<dbReference type="Pfam" id="PF00384">
    <property type="entry name" value="Molybdopterin"/>
    <property type="match status" value="1"/>
</dbReference>
<evidence type="ECO:0000313" key="12">
    <source>
        <dbReference type="EMBL" id="SSW70652.1"/>
    </source>
</evidence>
<protein>
    <submittedName>
        <fullName evidence="12">Putative oxidoreductase</fullName>
        <ecNumber evidence="12">1.-.-.-</ecNumber>
    </submittedName>
</protein>
<evidence type="ECO:0000256" key="4">
    <source>
        <dbReference type="ARBA" id="ARBA00022485"/>
    </source>
</evidence>
<dbReference type="InterPro" id="IPR050123">
    <property type="entry name" value="Prok_molybdopt-oxidoreductase"/>
</dbReference>
<keyword evidence="7 12" id="KW-0560">Oxidoreductase</keyword>
<dbReference type="CDD" id="cd02787">
    <property type="entry name" value="MopB_CT_ydeP"/>
    <property type="match status" value="1"/>
</dbReference>
<name>A0A446CS25_9BURK</name>
<evidence type="ECO:0000256" key="2">
    <source>
        <dbReference type="ARBA" id="ARBA00001966"/>
    </source>
</evidence>
<feature type="domain" description="Molybdopterin dinucleotide-binding" evidence="11">
    <location>
        <begin position="642"/>
        <end position="748"/>
    </location>
</feature>
<feature type="domain" description="Molybdopterin oxidoreductase" evidence="10">
    <location>
        <begin position="113"/>
        <end position="464"/>
    </location>
</feature>
<sequence length="765" mass="83499">MSKRRDVPGIRPYGGPAGGWGALKATAQAVRQQMDRIEAPIVLLRTNQPTGFDCPGCAWPDKEHRSTFQFCENGAKAVTWEATTKRVTPEFFEKNTVSSLLRLSDFELEGMGRLTHPMAYDRATDTFRAVSWDQAFERIGAVLRGLSSPDQVEFYTSGRASNEAAYLFQLYAREFGTNNFPDCSNMCHEPTSVGLPRSIGIGKGTVSLADFEETELIISIGHNPGTNHPRMMGTLHEAARRKVPIIVFNPLRERALERFADPQSLIEMATYGSTPIASSYLQVRAGGDAAALKGIMKALLDMEAETGGVLDRDFIAAHTEGFDALAADLLATQWTDIEKESGLARADLEGVAHAYARSKATIVTYGMGITQHNTGTANVRLIADLLLMRGNFGKPGAGICPLRGHSNVQGNRTVGITEKPSGEFLARIEDVFGFPPPHAHGHDAVKAMQAMIDGSAKALICLGGNFAVALPDPELSFPAMGMLDLSVHVGTKLNRSHLLVAKETFLLPCLGRTELDMQESGAQSVTVEDSMSMVHASAGKLKPASEHLRSEPAIVAGMASATLPDSKVAWLDLVADYDRIRGLIERTVPGFDGYNARIRVPGGFRLPLPPTERKWETPSGKAVFSVFRGLRESYDAWDDDVLRLVTIRSHDQYNTTIYAMDDRYRGVFGRRDILFMNAADLAARGLEHGDLVDIETISADRALRLPGITVVEYDIARGSAAAYYPEANVLVPLDYIDEDSGTPSYKSIPVRVLRSRADRPEREAA</sequence>
<comment type="cofactor">
    <cofactor evidence="1">
        <name>Mo-bis(molybdopterin guanine dinucleotide)</name>
        <dbReference type="ChEBI" id="CHEBI:60539"/>
    </cofactor>
</comment>
<keyword evidence="5" id="KW-0500">Molybdenum</keyword>
<accession>A0A446CS25</accession>
<dbReference type="PIRSF" id="PIRSF000144">
    <property type="entry name" value="CbbBc"/>
    <property type="match status" value="1"/>
</dbReference>
<evidence type="ECO:0000256" key="3">
    <source>
        <dbReference type="ARBA" id="ARBA00010312"/>
    </source>
</evidence>
<dbReference type="Gene3D" id="2.40.40.20">
    <property type="match status" value="1"/>
</dbReference>
<dbReference type="SUPFAM" id="SSF53706">
    <property type="entry name" value="Formate dehydrogenase/DMSO reductase, domains 1-3"/>
    <property type="match status" value="1"/>
</dbReference>
<dbReference type="RefSeq" id="WP_129242989.1">
    <property type="nucleotide sequence ID" value="NZ_UFQC01000025.1"/>
</dbReference>
<dbReference type="GO" id="GO:0051539">
    <property type="term" value="F:4 iron, 4 sulfur cluster binding"/>
    <property type="evidence" value="ECO:0007669"/>
    <property type="project" value="UniProtKB-KW"/>
</dbReference>
<dbReference type="GO" id="GO:0030151">
    <property type="term" value="F:molybdenum ion binding"/>
    <property type="evidence" value="ECO:0007669"/>
    <property type="project" value="InterPro"/>
</dbReference>
<dbReference type="OrthoDB" id="5287431at2"/>
<dbReference type="GO" id="GO:1990204">
    <property type="term" value="C:oxidoreductase complex"/>
    <property type="evidence" value="ECO:0007669"/>
    <property type="project" value="UniProtKB-ARBA"/>
</dbReference>
<dbReference type="AlphaFoldDB" id="A0A446CS25"/>
<comment type="cofactor">
    <cofactor evidence="2">
        <name>[4Fe-4S] cluster</name>
        <dbReference type="ChEBI" id="CHEBI:49883"/>
    </cofactor>
</comment>
<organism evidence="12 13">
    <name type="scientific">Achromobacter veterisilvae</name>
    <dbReference type="NCBI Taxonomy" id="2069367"/>
    <lineage>
        <taxon>Bacteria</taxon>
        <taxon>Pseudomonadati</taxon>
        <taxon>Pseudomonadota</taxon>
        <taxon>Betaproteobacteria</taxon>
        <taxon>Burkholderiales</taxon>
        <taxon>Alcaligenaceae</taxon>
        <taxon>Achromobacter</taxon>
    </lineage>
</organism>